<dbReference type="KEGG" id="pfy:PFICI_08442"/>
<gene>
    <name evidence="2" type="ORF">PFICI_08442</name>
</gene>
<feature type="compositionally biased region" description="Polar residues" evidence="1">
    <location>
        <begin position="1"/>
        <end position="10"/>
    </location>
</feature>
<dbReference type="Proteomes" id="UP000030651">
    <property type="component" value="Unassembled WGS sequence"/>
</dbReference>
<dbReference type="InParanoid" id="W3X445"/>
<sequence>MSDSTPNQASVGGKAGPIQGGGNTTENSVLSGPNFDNLYLQKRSTDPESVAKRESLSEQQPKKGVIGGMIEKLVSGPAGPNTSQNQ</sequence>
<evidence type="ECO:0000256" key="1">
    <source>
        <dbReference type="SAM" id="MobiDB-lite"/>
    </source>
</evidence>
<organism evidence="2 3">
    <name type="scientific">Pestalotiopsis fici (strain W106-1 / CGMCC3.15140)</name>
    <dbReference type="NCBI Taxonomy" id="1229662"/>
    <lineage>
        <taxon>Eukaryota</taxon>
        <taxon>Fungi</taxon>
        <taxon>Dikarya</taxon>
        <taxon>Ascomycota</taxon>
        <taxon>Pezizomycotina</taxon>
        <taxon>Sordariomycetes</taxon>
        <taxon>Xylariomycetidae</taxon>
        <taxon>Amphisphaeriales</taxon>
        <taxon>Sporocadaceae</taxon>
        <taxon>Pestalotiopsis</taxon>
    </lineage>
</organism>
<feature type="region of interest" description="Disordered" evidence="1">
    <location>
        <begin position="1"/>
        <end position="86"/>
    </location>
</feature>
<name>W3X445_PESFW</name>
<dbReference type="HOGENOM" id="CLU_191664_0_0_1"/>
<evidence type="ECO:0000313" key="3">
    <source>
        <dbReference type="Proteomes" id="UP000030651"/>
    </source>
</evidence>
<keyword evidence="3" id="KW-1185">Reference proteome</keyword>
<dbReference type="OrthoDB" id="4158609at2759"/>
<accession>W3X445</accession>
<dbReference type="EMBL" id="KI912113">
    <property type="protein sequence ID" value="ETS80913.1"/>
    <property type="molecule type" value="Genomic_DNA"/>
</dbReference>
<dbReference type="RefSeq" id="XP_007835214.1">
    <property type="nucleotide sequence ID" value="XM_007837023.1"/>
</dbReference>
<proteinExistence type="predicted"/>
<protein>
    <submittedName>
        <fullName evidence="2">Uncharacterized protein</fullName>
    </submittedName>
</protein>
<dbReference type="GeneID" id="19273455"/>
<reference evidence="3" key="1">
    <citation type="journal article" date="2015" name="BMC Genomics">
        <title>Genomic and transcriptomic analysis of the endophytic fungus Pestalotiopsis fici reveals its lifestyle and high potential for synthesis of natural products.</title>
        <authorList>
            <person name="Wang X."/>
            <person name="Zhang X."/>
            <person name="Liu L."/>
            <person name="Xiang M."/>
            <person name="Wang W."/>
            <person name="Sun X."/>
            <person name="Che Y."/>
            <person name="Guo L."/>
            <person name="Liu G."/>
            <person name="Guo L."/>
            <person name="Wang C."/>
            <person name="Yin W.B."/>
            <person name="Stadler M."/>
            <person name="Zhang X."/>
            <person name="Liu X."/>
        </authorList>
    </citation>
    <scope>NUCLEOTIDE SEQUENCE [LARGE SCALE GENOMIC DNA]</scope>
    <source>
        <strain evidence="3">W106-1 / CGMCC3.15140</strain>
    </source>
</reference>
<feature type="compositionally biased region" description="Basic and acidic residues" evidence="1">
    <location>
        <begin position="43"/>
        <end position="56"/>
    </location>
</feature>
<evidence type="ECO:0000313" key="2">
    <source>
        <dbReference type="EMBL" id="ETS80913.1"/>
    </source>
</evidence>
<dbReference type="AlphaFoldDB" id="W3X445"/>
<feature type="compositionally biased region" description="Gly residues" evidence="1">
    <location>
        <begin position="13"/>
        <end position="23"/>
    </location>
</feature>